<proteinExistence type="predicted"/>
<evidence type="ECO:0000313" key="2">
    <source>
        <dbReference type="Proteomes" id="UP000215914"/>
    </source>
</evidence>
<keyword evidence="2" id="KW-1185">Reference proteome</keyword>
<organism evidence="1 2">
    <name type="scientific">Helianthus annuus</name>
    <name type="common">Common sunflower</name>
    <dbReference type="NCBI Taxonomy" id="4232"/>
    <lineage>
        <taxon>Eukaryota</taxon>
        <taxon>Viridiplantae</taxon>
        <taxon>Streptophyta</taxon>
        <taxon>Embryophyta</taxon>
        <taxon>Tracheophyta</taxon>
        <taxon>Spermatophyta</taxon>
        <taxon>Magnoliopsida</taxon>
        <taxon>eudicotyledons</taxon>
        <taxon>Gunneridae</taxon>
        <taxon>Pentapetalae</taxon>
        <taxon>asterids</taxon>
        <taxon>campanulids</taxon>
        <taxon>Asterales</taxon>
        <taxon>Asteraceae</taxon>
        <taxon>Asteroideae</taxon>
        <taxon>Heliantheae alliance</taxon>
        <taxon>Heliantheae</taxon>
        <taxon>Helianthus</taxon>
    </lineage>
</organism>
<dbReference type="InParanoid" id="A0A251UN04"/>
<reference evidence="2" key="1">
    <citation type="journal article" date="2017" name="Nature">
        <title>The sunflower genome provides insights into oil metabolism, flowering and Asterid evolution.</title>
        <authorList>
            <person name="Badouin H."/>
            <person name="Gouzy J."/>
            <person name="Grassa C.J."/>
            <person name="Murat F."/>
            <person name="Staton S.E."/>
            <person name="Cottret L."/>
            <person name="Lelandais-Briere C."/>
            <person name="Owens G.L."/>
            <person name="Carrere S."/>
            <person name="Mayjonade B."/>
            <person name="Legrand L."/>
            <person name="Gill N."/>
            <person name="Kane N.C."/>
            <person name="Bowers J.E."/>
            <person name="Hubner S."/>
            <person name="Bellec A."/>
            <person name="Berard A."/>
            <person name="Berges H."/>
            <person name="Blanchet N."/>
            <person name="Boniface M.C."/>
            <person name="Brunel D."/>
            <person name="Catrice O."/>
            <person name="Chaidir N."/>
            <person name="Claudel C."/>
            <person name="Donnadieu C."/>
            <person name="Faraut T."/>
            <person name="Fievet G."/>
            <person name="Helmstetter N."/>
            <person name="King M."/>
            <person name="Knapp S.J."/>
            <person name="Lai Z."/>
            <person name="Le Paslier M.C."/>
            <person name="Lippi Y."/>
            <person name="Lorenzon L."/>
            <person name="Mandel J.R."/>
            <person name="Marage G."/>
            <person name="Marchand G."/>
            <person name="Marquand E."/>
            <person name="Bret-Mestries E."/>
            <person name="Morien E."/>
            <person name="Nambeesan S."/>
            <person name="Nguyen T."/>
            <person name="Pegot-Espagnet P."/>
            <person name="Pouilly N."/>
            <person name="Raftis F."/>
            <person name="Sallet E."/>
            <person name="Schiex T."/>
            <person name="Thomas J."/>
            <person name="Vandecasteele C."/>
            <person name="Vares D."/>
            <person name="Vear F."/>
            <person name="Vautrin S."/>
            <person name="Crespi M."/>
            <person name="Mangin B."/>
            <person name="Burke J.M."/>
            <person name="Salse J."/>
            <person name="Munos S."/>
            <person name="Vincourt P."/>
            <person name="Rieseberg L.H."/>
            <person name="Langlade N.B."/>
        </authorList>
    </citation>
    <scope>NUCLEOTIDE SEQUENCE [LARGE SCALE GENOMIC DNA]</scope>
    <source>
        <strain evidence="2">cv. SF193</strain>
    </source>
</reference>
<gene>
    <name evidence="1" type="ORF">HannXRQ_Chr05g0137381</name>
</gene>
<dbReference type="Proteomes" id="UP000215914">
    <property type="component" value="Chromosome 5"/>
</dbReference>
<accession>A0A251UN04</accession>
<sequence length="91" mass="10052">MILTKMPLLSNEINGISIRFSKVTSPSGQGNQIKDNFINSSAQDLEFAMTLDKSWTKITNKVDPVFINGAIAFAERGKTYVDSEGRIHCPC</sequence>
<evidence type="ECO:0000313" key="1">
    <source>
        <dbReference type="EMBL" id="OTG24494.1"/>
    </source>
</evidence>
<name>A0A251UN04_HELAN</name>
<dbReference type="AlphaFoldDB" id="A0A251UN04"/>
<dbReference type="EMBL" id="CM007894">
    <property type="protein sequence ID" value="OTG24494.1"/>
    <property type="molecule type" value="Genomic_DNA"/>
</dbReference>
<protein>
    <submittedName>
        <fullName evidence="1">Uncharacterized protein</fullName>
    </submittedName>
</protein>